<dbReference type="InterPro" id="IPR011992">
    <property type="entry name" value="EF-hand-dom_pair"/>
</dbReference>
<dbReference type="GO" id="GO:0051457">
    <property type="term" value="P:maintenance of protein location in nucleus"/>
    <property type="evidence" value="ECO:0007669"/>
    <property type="project" value="TreeGrafter"/>
</dbReference>
<evidence type="ECO:0000313" key="3">
    <source>
        <dbReference type="Proteomes" id="UP001180020"/>
    </source>
</evidence>
<reference evidence="2" key="1">
    <citation type="journal article" date="2023" name="Nat. Commun.">
        <title>Diploid and tetraploid genomes of Acorus and the evolution of monocots.</title>
        <authorList>
            <person name="Ma L."/>
            <person name="Liu K.W."/>
            <person name="Li Z."/>
            <person name="Hsiao Y.Y."/>
            <person name="Qi Y."/>
            <person name="Fu T."/>
            <person name="Tang G.D."/>
            <person name="Zhang D."/>
            <person name="Sun W.H."/>
            <person name="Liu D.K."/>
            <person name="Li Y."/>
            <person name="Chen G.Z."/>
            <person name="Liu X.D."/>
            <person name="Liao X.Y."/>
            <person name="Jiang Y.T."/>
            <person name="Yu X."/>
            <person name="Hao Y."/>
            <person name="Huang J."/>
            <person name="Zhao X.W."/>
            <person name="Ke S."/>
            <person name="Chen Y.Y."/>
            <person name="Wu W.L."/>
            <person name="Hsu J.L."/>
            <person name="Lin Y.F."/>
            <person name="Huang M.D."/>
            <person name="Li C.Y."/>
            <person name="Huang L."/>
            <person name="Wang Z.W."/>
            <person name="Zhao X."/>
            <person name="Zhong W.Y."/>
            <person name="Peng D.H."/>
            <person name="Ahmad S."/>
            <person name="Lan S."/>
            <person name="Zhang J.S."/>
            <person name="Tsai W.C."/>
            <person name="Van de Peer Y."/>
            <person name="Liu Z.J."/>
        </authorList>
    </citation>
    <scope>NUCLEOTIDE SEQUENCE</scope>
    <source>
        <strain evidence="2">CP</strain>
    </source>
</reference>
<dbReference type="PANTHER" id="PTHR37723:SF1">
    <property type="entry name" value="PROTEIN FAR-RED-ELONGATED HYPOCOTYL 1-LIKE"/>
    <property type="match status" value="1"/>
</dbReference>
<keyword evidence="3" id="KW-1185">Reference proteome</keyword>
<dbReference type="SUPFAM" id="SSF47473">
    <property type="entry name" value="EF-hand"/>
    <property type="match status" value="1"/>
</dbReference>
<dbReference type="InterPro" id="IPR037766">
    <property type="entry name" value="FHY1"/>
</dbReference>
<feature type="region of interest" description="Disordered" evidence="1">
    <location>
        <begin position="1"/>
        <end position="64"/>
    </location>
</feature>
<protein>
    <recommendedName>
        <fullName evidence="4">EF-hand domain-containing protein</fullName>
    </recommendedName>
</protein>
<dbReference type="PANTHER" id="PTHR37723">
    <property type="entry name" value="PROTEIN FAR-RED ELONGATED HYPOCOTYL 1"/>
    <property type="match status" value="1"/>
</dbReference>
<sequence>MAEDEDSPSETNRKLKNEQLGLPSPKHKFGEKSPTTEDSETGESPIKNKIDEQPEGSVKDSNSIVGGYHTLMTLDVGGESQTQTTNTHHHYVNQNLLNWPSTSSINNNAFKDLIYSLESRSVHKPNDNDDDNEDDDDEISECKEISEYADEMMDEPEFPGLEDQIPGFGKYNDYLYPRIMNRVNEISPEIACVEDIYSNGVNSNSHVLSSGRWNLNQDWRSSSRNLFLEVPGLKFQKYANIFRRVTKSAEAVVGGNTQPNLYQLENLPTKRLYVKSLFLRHDTNSTSIDSHASSDPAMTTTRTVEGTSEVFDMDNNEKISTEELMMHYYKNCNSPRLYVKSLFLRHDTNSTSIDSHASSDPAMTTTRTVEGTSEVFNMDDNEKISTQELMMVLESIAGIIVIKPPKYQTPPSRDSGRTSASQYTRLRVNTTCLNLDRPSTPKRAIHVGPTPCRVRRDN</sequence>
<name>A0AAV9EDP7_ACOCL</name>
<dbReference type="AlphaFoldDB" id="A0AAV9EDP7"/>
<gene>
    <name evidence="2" type="ORF">QJS10_CPA07g00158</name>
</gene>
<dbReference type="GO" id="GO:0016607">
    <property type="term" value="C:nuclear speck"/>
    <property type="evidence" value="ECO:0007669"/>
    <property type="project" value="TreeGrafter"/>
</dbReference>
<organism evidence="2 3">
    <name type="scientific">Acorus calamus</name>
    <name type="common">Sweet flag</name>
    <dbReference type="NCBI Taxonomy" id="4465"/>
    <lineage>
        <taxon>Eukaryota</taxon>
        <taxon>Viridiplantae</taxon>
        <taxon>Streptophyta</taxon>
        <taxon>Embryophyta</taxon>
        <taxon>Tracheophyta</taxon>
        <taxon>Spermatophyta</taxon>
        <taxon>Magnoliopsida</taxon>
        <taxon>Liliopsida</taxon>
        <taxon>Acoraceae</taxon>
        <taxon>Acorus</taxon>
    </lineage>
</organism>
<feature type="region of interest" description="Disordered" evidence="1">
    <location>
        <begin position="437"/>
        <end position="458"/>
    </location>
</feature>
<accession>A0AAV9EDP7</accession>
<dbReference type="GO" id="GO:0005737">
    <property type="term" value="C:cytoplasm"/>
    <property type="evidence" value="ECO:0007669"/>
    <property type="project" value="TreeGrafter"/>
</dbReference>
<proteinExistence type="predicted"/>
<reference evidence="2" key="2">
    <citation type="submission" date="2023-06" db="EMBL/GenBank/DDBJ databases">
        <authorList>
            <person name="Ma L."/>
            <person name="Liu K.-W."/>
            <person name="Li Z."/>
            <person name="Hsiao Y.-Y."/>
            <person name="Qi Y."/>
            <person name="Fu T."/>
            <person name="Tang G."/>
            <person name="Zhang D."/>
            <person name="Sun W.-H."/>
            <person name="Liu D.-K."/>
            <person name="Li Y."/>
            <person name="Chen G.-Z."/>
            <person name="Liu X.-D."/>
            <person name="Liao X.-Y."/>
            <person name="Jiang Y.-T."/>
            <person name="Yu X."/>
            <person name="Hao Y."/>
            <person name="Huang J."/>
            <person name="Zhao X.-W."/>
            <person name="Ke S."/>
            <person name="Chen Y.-Y."/>
            <person name="Wu W.-L."/>
            <person name="Hsu J.-L."/>
            <person name="Lin Y.-F."/>
            <person name="Huang M.-D."/>
            <person name="Li C.-Y."/>
            <person name="Huang L."/>
            <person name="Wang Z.-W."/>
            <person name="Zhao X."/>
            <person name="Zhong W.-Y."/>
            <person name="Peng D.-H."/>
            <person name="Ahmad S."/>
            <person name="Lan S."/>
            <person name="Zhang J.-S."/>
            <person name="Tsai W.-C."/>
            <person name="Van De Peer Y."/>
            <person name="Liu Z.-J."/>
        </authorList>
    </citation>
    <scope>NUCLEOTIDE SEQUENCE</scope>
    <source>
        <strain evidence="2">CP</strain>
        <tissue evidence="2">Leaves</tissue>
    </source>
</reference>
<evidence type="ECO:0008006" key="4">
    <source>
        <dbReference type="Google" id="ProtNLM"/>
    </source>
</evidence>
<evidence type="ECO:0000313" key="2">
    <source>
        <dbReference type="EMBL" id="KAK1311878.1"/>
    </source>
</evidence>
<dbReference type="EMBL" id="JAUJYO010000007">
    <property type="protein sequence ID" value="KAK1311878.1"/>
    <property type="molecule type" value="Genomic_DNA"/>
</dbReference>
<dbReference type="GO" id="GO:0009639">
    <property type="term" value="P:response to red or far red light"/>
    <property type="evidence" value="ECO:0007669"/>
    <property type="project" value="InterPro"/>
</dbReference>
<dbReference type="GO" id="GO:0061608">
    <property type="term" value="F:nuclear import signal receptor activity"/>
    <property type="evidence" value="ECO:0007669"/>
    <property type="project" value="TreeGrafter"/>
</dbReference>
<dbReference type="Proteomes" id="UP001180020">
    <property type="component" value="Unassembled WGS sequence"/>
</dbReference>
<evidence type="ECO:0000256" key="1">
    <source>
        <dbReference type="SAM" id="MobiDB-lite"/>
    </source>
</evidence>
<comment type="caution">
    <text evidence="2">The sequence shown here is derived from an EMBL/GenBank/DDBJ whole genome shotgun (WGS) entry which is preliminary data.</text>
</comment>